<name>A0A6D2JJJ5_9BRAS</name>
<evidence type="ECO:0000259" key="1">
    <source>
        <dbReference type="SMART" id="SM01227"/>
    </source>
</evidence>
<feature type="domain" description="GCK" evidence="1">
    <location>
        <begin position="17"/>
        <end position="89"/>
    </location>
</feature>
<dbReference type="InterPro" id="IPR012891">
    <property type="entry name" value="GCK_dom"/>
</dbReference>
<keyword evidence="3" id="KW-1185">Reference proteome</keyword>
<accession>A0A6D2JJJ5</accession>
<dbReference type="AlphaFoldDB" id="A0A6D2JJJ5"/>
<sequence length="201" mass="22605">MGITSSTENPKFNLRNDTEAMKALMKGGKCYDLLMESNACEDEAEKKNEDSVTKCEHVNKMWKQCFGDHLDPIIEALEPSIMAEVEPAVVSMFSEEMEALFPPKQGDAKERDDDDDVEARLREFMEGGGCKESFITAFQECTEDKTGDDDEDFSTKCLNGMMMLKKCMGAHSDYYQPILRPVNSGYQLYESLLLSKLNGGD</sequence>
<evidence type="ECO:0000313" key="2">
    <source>
        <dbReference type="EMBL" id="CAA7039252.1"/>
    </source>
</evidence>
<comment type="caution">
    <text evidence="2">The sequence shown here is derived from an EMBL/GenBank/DDBJ whole genome shotgun (WGS) entry which is preliminary data.</text>
</comment>
<dbReference type="Gene3D" id="1.10.287.2900">
    <property type="match status" value="1"/>
</dbReference>
<dbReference type="PANTHER" id="PTHR34357">
    <property type="entry name" value="F7A19.14 PROTEIN-RELATED"/>
    <property type="match status" value="1"/>
</dbReference>
<feature type="domain" description="GCK" evidence="1">
    <location>
        <begin position="117"/>
        <end position="193"/>
    </location>
</feature>
<gene>
    <name evidence="2" type="ORF">MERR_LOCUS26487</name>
</gene>
<protein>
    <recommendedName>
        <fullName evidence="1">GCK domain-containing protein</fullName>
    </recommendedName>
</protein>
<dbReference type="PANTHER" id="PTHR34357:SF2">
    <property type="entry name" value="F26F24.3-RELATED"/>
    <property type="match status" value="1"/>
</dbReference>
<proteinExistence type="predicted"/>
<dbReference type="Pfam" id="PF07802">
    <property type="entry name" value="GCK"/>
    <property type="match status" value="2"/>
</dbReference>
<dbReference type="OrthoDB" id="2148418at2759"/>
<dbReference type="EMBL" id="CACVBM020001207">
    <property type="protein sequence ID" value="CAA7039252.1"/>
    <property type="molecule type" value="Genomic_DNA"/>
</dbReference>
<reference evidence="2" key="1">
    <citation type="submission" date="2020-01" db="EMBL/GenBank/DDBJ databases">
        <authorList>
            <person name="Mishra B."/>
        </authorList>
    </citation>
    <scope>NUCLEOTIDE SEQUENCE [LARGE SCALE GENOMIC DNA]</scope>
</reference>
<evidence type="ECO:0000313" key="3">
    <source>
        <dbReference type="Proteomes" id="UP000467841"/>
    </source>
</evidence>
<dbReference type="Proteomes" id="UP000467841">
    <property type="component" value="Unassembled WGS sequence"/>
</dbReference>
<dbReference type="SMART" id="SM01227">
    <property type="entry name" value="GCK"/>
    <property type="match status" value="2"/>
</dbReference>
<organism evidence="2 3">
    <name type="scientific">Microthlaspi erraticum</name>
    <dbReference type="NCBI Taxonomy" id="1685480"/>
    <lineage>
        <taxon>Eukaryota</taxon>
        <taxon>Viridiplantae</taxon>
        <taxon>Streptophyta</taxon>
        <taxon>Embryophyta</taxon>
        <taxon>Tracheophyta</taxon>
        <taxon>Spermatophyta</taxon>
        <taxon>Magnoliopsida</taxon>
        <taxon>eudicotyledons</taxon>
        <taxon>Gunneridae</taxon>
        <taxon>Pentapetalae</taxon>
        <taxon>rosids</taxon>
        <taxon>malvids</taxon>
        <taxon>Brassicales</taxon>
        <taxon>Brassicaceae</taxon>
        <taxon>Coluteocarpeae</taxon>
        <taxon>Microthlaspi</taxon>
    </lineage>
</organism>